<dbReference type="Proteomes" id="UP000035681">
    <property type="component" value="Unplaced"/>
</dbReference>
<sequence>MEFTKCPEMPEITASAYKRFTSYDDNRKVEKLKEYVEAYFSLVEDESCISTPDGNQDCAFEKFSDRKNKAQTKIFLLSKFIENSELKEVIFSFDEDHEKCFNLYKDVVRFKGKFELLENVKLTDFQNAYNFVFLKLKNHYYEKKRTNFSIYEKVKEFIEEYTSENKLNNTGINLFGEEPKELLLVKINEKIISILNQQQPRNVLVADNECTTIEASEITPPKKRGQKQNEEKENSSTDVPKPGDYRLVFPRYLGDLGKLKAMNAGKNMLEKRSQRTCWFKNPKVAVDLPKYIENEEIYYSRLDINIIIEKEKKIIVTDVSIITPLHLESEKKLKTQRYTIYGQHELIVPVDDLEIGPNYCNYLIKHVDKNIIFLLLLIGTIGELDSANEKCWSEFAKSIGISNEVSWRASKETAQQSIYMIDQYIKEKRKKVIININNNMEH</sequence>
<feature type="region of interest" description="Disordered" evidence="1">
    <location>
        <begin position="215"/>
        <end position="242"/>
    </location>
</feature>
<organism evidence="2 3">
    <name type="scientific">Strongyloides stercoralis</name>
    <name type="common">Threadworm</name>
    <dbReference type="NCBI Taxonomy" id="6248"/>
    <lineage>
        <taxon>Eukaryota</taxon>
        <taxon>Metazoa</taxon>
        <taxon>Ecdysozoa</taxon>
        <taxon>Nematoda</taxon>
        <taxon>Chromadorea</taxon>
        <taxon>Rhabditida</taxon>
        <taxon>Tylenchina</taxon>
        <taxon>Panagrolaimomorpha</taxon>
        <taxon>Strongyloidoidea</taxon>
        <taxon>Strongyloididae</taxon>
        <taxon>Strongyloides</taxon>
    </lineage>
</organism>
<reference evidence="3" key="1">
    <citation type="submission" date="2024-02" db="UniProtKB">
        <authorList>
            <consortium name="WormBaseParasite"/>
        </authorList>
    </citation>
    <scope>IDENTIFICATION</scope>
</reference>
<protein>
    <submittedName>
        <fullName evidence="3">Uncharacterized protein</fullName>
    </submittedName>
</protein>
<dbReference type="AlphaFoldDB" id="A0AAF5D345"/>
<evidence type="ECO:0000256" key="1">
    <source>
        <dbReference type="SAM" id="MobiDB-lite"/>
    </source>
</evidence>
<evidence type="ECO:0000313" key="3">
    <source>
        <dbReference type="WBParaSite" id="TCONS_00005709.p1"/>
    </source>
</evidence>
<dbReference type="WBParaSite" id="TCONS_00005709.p1">
    <property type="protein sequence ID" value="TCONS_00005709.p1"/>
    <property type="gene ID" value="XLOC_003958"/>
</dbReference>
<name>A0AAF5D345_STRER</name>
<accession>A0AAF5D345</accession>
<evidence type="ECO:0000313" key="2">
    <source>
        <dbReference type="Proteomes" id="UP000035681"/>
    </source>
</evidence>
<proteinExistence type="predicted"/>
<keyword evidence="2" id="KW-1185">Reference proteome</keyword>